<reference evidence="1 2" key="1">
    <citation type="submission" date="2018-11" db="EMBL/GenBank/DDBJ databases">
        <title>Genome sequencing and assembly of Clostridium tagluense strain A121.</title>
        <authorList>
            <person name="Murakami T."/>
            <person name="Segawa T."/>
            <person name="Shcherbakova V.A."/>
            <person name="Mori H."/>
            <person name="Yoshimura Y."/>
        </authorList>
    </citation>
    <scope>NUCLEOTIDE SEQUENCE [LARGE SCALE GENOMIC DNA]</scope>
    <source>
        <strain evidence="1 2">A121</strain>
    </source>
</reference>
<gene>
    <name evidence="1" type="ORF">Ctaglu_21750</name>
</gene>
<dbReference type="PANTHER" id="PTHR37807:SF3">
    <property type="entry name" value="OS07G0160300 PROTEIN"/>
    <property type="match status" value="1"/>
</dbReference>
<comment type="caution">
    <text evidence="1">The sequence shown here is derived from an EMBL/GenBank/DDBJ whole genome shotgun (WGS) entry which is preliminary data.</text>
</comment>
<dbReference type="Proteomes" id="UP000287872">
    <property type="component" value="Unassembled WGS sequence"/>
</dbReference>
<dbReference type="AlphaFoldDB" id="A0A401ULZ4"/>
<dbReference type="SUPFAM" id="SSF52540">
    <property type="entry name" value="P-loop containing nucleoside triphosphate hydrolases"/>
    <property type="match status" value="1"/>
</dbReference>
<dbReference type="Pfam" id="PF13671">
    <property type="entry name" value="AAA_33"/>
    <property type="match status" value="1"/>
</dbReference>
<dbReference type="OrthoDB" id="3819922at2"/>
<keyword evidence="2" id="KW-1185">Reference proteome</keyword>
<sequence>MFLLQMSGFPGSGKSTLAKEISKYIDVVVIDRDVIKSSMIESGVTSDIVANASYNVVFSLCKYYLRLNKNVIIDTPCYYNDSLDTGISIAHEYNAEYKYIECRVEDFEIVNNRLTSRERSISQIESAEKSRFLGAIDKSKRPTKTDYLVVDSSLPIESYIKEALNYIG</sequence>
<keyword evidence="1" id="KW-0067">ATP-binding</keyword>
<dbReference type="PANTHER" id="PTHR37807">
    <property type="entry name" value="OS07G0160300 PROTEIN"/>
    <property type="match status" value="1"/>
</dbReference>
<evidence type="ECO:0000313" key="1">
    <source>
        <dbReference type="EMBL" id="GCD10552.1"/>
    </source>
</evidence>
<name>A0A401ULZ4_9CLOT</name>
<evidence type="ECO:0000313" key="2">
    <source>
        <dbReference type="Proteomes" id="UP000287872"/>
    </source>
</evidence>
<dbReference type="GO" id="GO:0005524">
    <property type="term" value="F:ATP binding"/>
    <property type="evidence" value="ECO:0007669"/>
    <property type="project" value="UniProtKB-KW"/>
</dbReference>
<organism evidence="1 2">
    <name type="scientific">Clostridium tagluense</name>
    <dbReference type="NCBI Taxonomy" id="360422"/>
    <lineage>
        <taxon>Bacteria</taxon>
        <taxon>Bacillati</taxon>
        <taxon>Bacillota</taxon>
        <taxon>Clostridia</taxon>
        <taxon>Eubacteriales</taxon>
        <taxon>Clostridiaceae</taxon>
        <taxon>Clostridium</taxon>
    </lineage>
</organism>
<dbReference type="InterPro" id="IPR027417">
    <property type="entry name" value="P-loop_NTPase"/>
</dbReference>
<proteinExistence type="predicted"/>
<protein>
    <submittedName>
        <fullName evidence="1">ATP-binding protein</fullName>
    </submittedName>
</protein>
<dbReference type="RefSeq" id="WP_125001366.1">
    <property type="nucleotide sequence ID" value="NZ_BHYK01000010.1"/>
</dbReference>
<dbReference type="Gene3D" id="3.40.50.300">
    <property type="entry name" value="P-loop containing nucleotide triphosphate hydrolases"/>
    <property type="match status" value="1"/>
</dbReference>
<accession>A0A401ULZ4</accession>
<dbReference type="EMBL" id="BHYK01000010">
    <property type="protein sequence ID" value="GCD10552.1"/>
    <property type="molecule type" value="Genomic_DNA"/>
</dbReference>
<keyword evidence="1" id="KW-0547">Nucleotide-binding</keyword>